<dbReference type="InterPro" id="IPR036047">
    <property type="entry name" value="F-box-like_dom_sf"/>
</dbReference>
<feature type="domain" description="F-box" evidence="1">
    <location>
        <begin position="1"/>
        <end position="44"/>
    </location>
</feature>
<dbReference type="InterPro" id="IPR050796">
    <property type="entry name" value="SCF_F-box_component"/>
</dbReference>
<dbReference type="InterPro" id="IPR001810">
    <property type="entry name" value="F-box_dom"/>
</dbReference>
<dbReference type="NCBIfam" id="TIGR01640">
    <property type="entry name" value="F_box_assoc_1"/>
    <property type="match status" value="2"/>
</dbReference>
<protein>
    <recommendedName>
        <fullName evidence="1">F-box domain-containing protein</fullName>
    </recommendedName>
</protein>
<sequence>MISDLPHHLLEEILSRVPATTLKRLQPTCKQWNALLKDQIFTEKHNRKAPKQPLLLMLKEFRVCPVSVEIDLSVTAPSIEFKDPFDIKGSPSSSQQVNIVEVIHCEGLLLCITEYNKLVVWNPFLGETKWIQASSHYKKKSSFALGYKNNKSCRDYKILSGWVSLLGNTYWVGSERKDKDSSIFLLSFDITTERFRCLNLPPVLPTMMLSLFREEQISALHMNYFPLKMDLWVTTNFGTEAAALSWSKSFTVDLHVLDERYPMFTTFLFDEDKKVVVCPGLVGRDTKNVVYIIGEDDEYC</sequence>
<dbReference type="Pfam" id="PF00646">
    <property type="entry name" value="F-box"/>
    <property type="match status" value="1"/>
</dbReference>
<dbReference type="InterPro" id="IPR017451">
    <property type="entry name" value="F-box-assoc_interact_dom"/>
</dbReference>
<gene>
    <name evidence="2" type="ORF">BRARA_A02637</name>
</gene>
<dbReference type="SUPFAM" id="SSF81383">
    <property type="entry name" value="F-box domain"/>
    <property type="match status" value="1"/>
</dbReference>
<dbReference type="Pfam" id="PF07734">
    <property type="entry name" value="FBA_1"/>
    <property type="match status" value="2"/>
</dbReference>
<dbReference type="Proteomes" id="UP000264353">
    <property type="component" value="Chromosome A1"/>
</dbReference>
<accession>A0A398AQD3</accession>
<dbReference type="EMBL" id="CM010628">
    <property type="protein sequence ID" value="RID79937.1"/>
    <property type="molecule type" value="Genomic_DNA"/>
</dbReference>
<evidence type="ECO:0000259" key="1">
    <source>
        <dbReference type="PROSITE" id="PS50181"/>
    </source>
</evidence>
<evidence type="ECO:0000313" key="3">
    <source>
        <dbReference type="Proteomes" id="UP000264353"/>
    </source>
</evidence>
<evidence type="ECO:0000313" key="2">
    <source>
        <dbReference type="EMBL" id="RID79937.1"/>
    </source>
</evidence>
<proteinExistence type="predicted"/>
<dbReference type="SMART" id="SM00256">
    <property type="entry name" value="FBOX"/>
    <property type="match status" value="1"/>
</dbReference>
<dbReference type="Gene3D" id="1.20.1280.50">
    <property type="match status" value="1"/>
</dbReference>
<name>A0A398AQD3_BRACM</name>
<dbReference type="PANTHER" id="PTHR31672">
    <property type="entry name" value="BNACNNG10540D PROTEIN"/>
    <property type="match status" value="1"/>
</dbReference>
<dbReference type="InterPro" id="IPR006527">
    <property type="entry name" value="F-box-assoc_dom_typ1"/>
</dbReference>
<organism evidence="2 3">
    <name type="scientific">Brassica campestris</name>
    <name type="common">Field mustard</name>
    <dbReference type="NCBI Taxonomy" id="3711"/>
    <lineage>
        <taxon>Eukaryota</taxon>
        <taxon>Viridiplantae</taxon>
        <taxon>Streptophyta</taxon>
        <taxon>Embryophyta</taxon>
        <taxon>Tracheophyta</taxon>
        <taxon>Spermatophyta</taxon>
        <taxon>Magnoliopsida</taxon>
        <taxon>eudicotyledons</taxon>
        <taxon>Gunneridae</taxon>
        <taxon>Pentapetalae</taxon>
        <taxon>rosids</taxon>
        <taxon>malvids</taxon>
        <taxon>Brassicales</taxon>
        <taxon>Brassicaceae</taxon>
        <taxon>Brassiceae</taxon>
        <taxon>Brassica</taxon>
    </lineage>
</organism>
<dbReference type="CDD" id="cd22157">
    <property type="entry name" value="F-box_AtFBW1-like"/>
    <property type="match status" value="1"/>
</dbReference>
<dbReference type="AlphaFoldDB" id="A0A398AQD3"/>
<reference evidence="2 3" key="1">
    <citation type="submission" date="2018-06" db="EMBL/GenBank/DDBJ databases">
        <title>WGS assembly of Brassica rapa FPsc.</title>
        <authorList>
            <person name="Bowman J."/>
            <person name="Kohchi T."/>
            <person name="Yamato K."/>
            <person name="Jenkins J."/>
            <person name="Shu S."/>
            <person name="Ishizaki K."/>
            <person name="Yamaoka S."/>
            <person name="Nishihama R."/>
            <person name="Nakamura Y."/>
            <person name="Berger F."/>
            <person name="Adam C."/>
            <person name="Aki S."/>
            <person name="Althoff F."/>
            <person name="Araki T."/>
            <person name="Arteaga-Vazquez M."/>
            <person name="Balasubrmanian S."/>
            <person name="Bauer D."/>
            <person name="Boehm C."/>
            <person name="Briginshaw L."/>
            <person name="Caballero-Perez J."/>
            <person name="Catarino B."/>
            <person name="Chen F."/>
            <person name="Chiyoda S."/>
            <person name="Chovatia M."/>
            <person name="Davies K."/>
            <person name="Delmans M."/>
            <person name="Demura T."/>
            <person name="Dierschke T."/>
            <person name="Dolan L."/>
            <person name="Dorantes-Acosta A."/>
            <person name="Eklund D."/>
            <person name="Florent S."/>
            <person name="Flores-Sandoval E."/>
            <person name="Fujiyama A."/>
            <person name="Fukuzawa H."/>
            <person name="Galik B."/>
            <person name="Grimanelli D."/>
            <person name="Grimwood J."/>
            <person name="Grossniklaus U."/>
            <person name="Hamada T."/>
            <person name="Haseloff J."/>
            <person name="Hetherington A."/>
            <person name="Higo A."/>
            <person name="Hirakawa Y."/>
            <person name="Hundley H."/>
            <person name="Ikeda Y."/>
            <person name="Inoue K."/>
            <person name="Inoue S."/>
            <person name="Ishida S."/>
            <person name="Jia Q."/>
            <person name="Kakita M."/>
            <person name="Kanazawa T."/>
            <person name="Kawai Y."/>
            <person name="Kawashima T."/>
            <person name="Kennedy M."/>
            <person name="Kinose K."/>
            <person name="Kinoshita T."/>
            <person name="Kohara Y."/>
            <person name="Koide E."/>
            <person name="Komatsu K."/>
            <person name="Kopischke S."/>
            <person name="Kubo M."/>
            <person name="Kyozuka J."/>
            <person name="Lagercrantz U."/>
            <person name="Lin S."/>
            <person name="Lindquist E."/>
            <person name="Lipzen A."/>
            <person name="Lu C."/>
            <person name="Luna E."/>
            <person name="Martienssen R."/>
            <person name="Minamino N."/>
            <person name="Mizutani M."/>
            <person name="Mizutani M."/>
            <person name="Mochizuki N."/>
            <person name="Monte I."/>
            <person name="Mosher R."/>
            <person name="Nagasaki H."/>
            <person name="Nakagami H."/>
            <person name="Naramoto S."/>
            <person name="Nishitani K."/>
            <person name="Ohtani M."/>
            <person name="Okamoto T."/>
            <person name="Okumura M."/>
            <person name="Phillips J."/>
            <person name="Pollak B."/>
            <person name="Reinders A."/>
            <person name="Roevekamp M."/>
            <person name="Sano R."/>
            <person name="Sawa S."/>
            <person name="Schmid M."/>
            <person name="Shirakawa M."/>
            <person name="Solano R."/>
            <person name="Spunde A."/>
            <person name="Suetsugu N."/>
            <person name="Sugano S."/>
            <person name="Sugiyama A."/>
            <person name="Sun R."/>
            <person name="Suzuki Y."/>
            <person name="Takenaka M."/>
            <person name="Takezawa D."/>
            <person name="Tomogane H."/>
            <person name="Tsuzuki M."/>
            <person name="Ueda T."/>
            <person name="Umeda M."/>
            <person name="Ward J."/>
            <person name="Watanabe Y."/>
            <person name="Yazaki K."/>
            <person name="Yokoyama R."/>
            <person name="Yoshitake Y."/>
            <person name="Yotsui I."/>
            <person name="Zachgo S."/>
            <person name="Schmutz J."/>
        </authorList>
    </citation>
    <scope>NUCLEOTIDE SEQUENCE [LARGE SCALE GENOMIC DNA]</scope>
    <source>
        <strain evidence="3">cv. B-3</strain>
    </source>
</reference>
<dbReference type="PROSITE" id="PS50181">
    <property type="entry name" value="FBOX"/>
    <property type="match status" value="1"/>
</dbReference>